<proteinExistence type="predicted"/>
<feature type="domain" description="Acetophenone carboxylase-like C-terminal" evidence="3">
    <location>
        <begin position="516"/>
        <end position="682"/>
    </location>
</feature>
<dbReference type="InterPro" id="IPR049517">
    <property type="entry name" value="ACX-like_C"/>
</dbReference>
<evidence type="ECO:0000259" key="1">
    <source>
        <dbReference type="Pfam" id="PF01968"/>
    </source>
</evidence>
<feature type="domain" description="Hydantoinase/oxoprolinase N-terminal" evidence="2">
    <location>
        <begin position="8"/>
        <end position="172"/>
    </location>
</feature>
<keyword evidence="5" id="KW-1185">Reference proteome</keyword>
<dbReference type="Pfam" id="PF05378">
    <property type="entry name" value="Hydant_A_N"/>
    <property type="match status" value="1"/>
</dbReference>
<dbReference type="Pfam" id="PF01968">
    <property type="entry name" value="Hydantoinase_A"/>
    <property type="match status" value="1"/>
</dbReference>
<dbReference type="InterPro" id="IPR008040">
    <property type="entry name" value="Hydant_A_N"/>
</dbReference>
<dbReference type="Pfam" id="PF19278">
    <property type="entry name" value="Hydant_A_C"/>
    <property type="match status" value="1"/>
</dbReference>
<dbReference type="Proteomes" id="UP000609531">
    <property type="component" value="Unassembled WGS sequence"/>
</dbReference>
<dbReference type="AlphaFoldDB" id="A0A934IMY2"/>
<organism evidence="4 5">
    <name type="scientific">Acuticoccus mangrovi</name>
    <dbReference type="NCBI Taxonomy" id="2796142"/>
    <lineage>
        <taxon>Bacteria</taxon>
        <taxon>Pseudomonadati</taxon>
        <taxon>Pseudomonadota</taxon>
        <taxon>Alphaproteobacteria</taxon>
        <taxon>Hyphomicrobiales</taxon>
        <taxon>Amorphaceae</taxon>
        <taxon>Acuticoccus</taxon>
    </lineage>
</organism>
<evidence type="ECO:0000259" key="2">
    <source>
        <dbReference type="Pfam" id="PF05378"/>
    </source>
</evidence>
<dbReference type="GO" id="GO:0005829">
    <property type="term" value="C:cytosol"/>
    <property type="evidence" value="ECO:0007669"/>
    <property type="project" value="TreeGrafter"/>
</dbReference>
<dbReference type="PANTHER" id="PTHR11365:SF23">
    <property type="entry name" value="HYPOTHETICAL 5-OXOPROLINASE (EUROFUNG)-RELATED"/>
    <property type="match status" value="1"/>
</dbReference>
<name>A0A934IMY2_9HYPH</name>
<reference evidence="4" key="1">
    <citation type="submission" date="2020-12" db="EMBL/GenBank/DDBJ databases">
        <title>Bacterial taxonomy.</title>
        <authorList>
            <person name="Pan X."/>
        </authorList>
    </citation>
    <scope>NUCLEOTIDE SEQUENCE</scope>
    <source>
        <strain evidence="4">B2012</strain>
    </source>
</reference>
<evidence type="ECO:0000313" key="5">
    <source>
        <dbReference type="Proteomes" id="UP000609531"/>
    </source>
</evidence>
<feature type="domain" description="Hydantoinase A/oxoprolinase" evidence="1">
    <location>
        <begin position="200"/>
        <end position="489"/>
    </location>
</feature>
<evidence type="ECO:0000259" key="3">
    <source>
        <dbReference type="Pfam" id="PF19278"/>
    </source>
</evidence>
<dbReference type="RefSeq" id="WP_198881448.1">
    <property type="nucleotide sequence ID" value="NZ_JAEKJA010000005.1"/>
</dbReference>
<dbReference type="GO" id="GO:0017168">
    <property type="term" value="F:5-oxoprolinase (ATP-hydrolyzing) activity"/>
    <property type="evidence" value="ECO:0007669"/>
    <property type="project" value="TreeGrafter"/>
</dbReference>
<gene>
    <name evidence="4" type="ORF">JCR33_07715</name>
</gene>
<dbReference type="InterPro" id="IPR045079">
    <property type="entry name" value="Oxoprolinase-like"/>
</dbReference>
<protein>
    <submittedName>
        <fullName evidence="4">Hydantoinase/oxoprolinase family protein</fullName>
    </submittedName>
</protein>
<comment type="caution">
    <text evidence="4">The sequence shown here is derived from an EMBL/GenBank/DDBJ whole genome shotgun (WGS) entry which is preliminary data.</text>
</comment>
<dbReference type="InterPro" id="IPR002821">
    <property type="entry name" value="Hydantoinase_A"/>
</dbReference>
<dbReference type="PANTHER" id="PTHR11365">
    <property type="entry name" value="5-OXOPROLINASE RELATED"/>
    <property type="match status" value="1"/>
</dbReference>
<dbReference type="EMBL" id="JAEKJA010000005">
    <property type="protein sequence ID" value="MBJ3775565.1"/>
    <property type="molecule type" value="Genomic_DNA"/>
</dbReference>
<dbReference type="GO" id="GO:0006749">
    <property type="term" value="P:glutathione metabolic process"/>
    <property type="evidence" value="ECO:0007669"/>
    <property type="project" value="TreeGrafter"/>
</dbReference>
<evidence type="ECO:0000313" key="4">
    <source>
        <dbReference type="EMBL" id="MBJ3775565.1"/>
    </source>
</evidence>
<accession>A0A934IMY2</accession>
<sequence>MSALGTIVGVDVGGTFTDLFYFDEAARAFRTAKVPSNRGDEAAGFLDGLKTFGALSALDSIVHGTTVGTNALLERKGAKVGLITTEGFRDVLEMRRRDRRHTWGLSGDFVPVVERDFRVEVPERTLASGDILTPVDVEAVKRAAEALLAKGAEALAIVFVNAYANSANEEVALAAASTVWPNDHIGCSSAILPEIREFERTSTTALNAYLQPVVGSYLAKLEAALDSEAFAGRFHIVQSNGGVMSTETARRLPARTALSGPAAGVIAAAAISEAAGFPDVITGDLGGTSFDVSLIVGGKTALAAQTTVDFGLVIRNPMIEITTIGAGGGSIAHVDAGGLLQVGPESAGSRPGPVCYGAGNDRPTLTDANVVLGRINADKPIGGKLARLDVEAAKAAILKHVGEPLGLDAMQAAEAIVRIADSKMAGAIRLMSIERGHDPSRFAAVPFGGGGALHAGALIKDVGLKAALVPRYPGVTSALGCVIADIRHDQVQTLNLFLDGIDATALDRRMVEEAEKAKAVVENAHLAVERIDVLFELDMHYVGQTHTLAVPLPVTVTEGSTGIGGSTGITEAMIADAFERAYQASFSRLLKGVPMRIVNLRTAVIGVRPSFDLAALAPQGGTVEGARTGTRPVWFGGAFHDTAIYARLELPVGAEVEGPAILEQPDATTVVDLDLKARIDAFGNLIVERK</sequence>